<sequence length="132" mass="14266">MGLADAANPVPSLIAALLAFGFGFFWHKLFEKPWMTAPGYEGEPGLKFAPLLIVFIAYFVIAEMLAGVSAHIGGITLQNTLLNALIVWAGFILAPMVVDHSFEARPRKQTLINGGHWLGVFIIMGVVIGTWG</sequence>
<proteinExistence type="predicted"/>
<keyword evidence="3" id="KW-1185">Reference proteome</keyword>
<reference evidence="2" key="1">
    <citation type="submission" date="2021-03" db="EMBL/GenBank/DDBJ databases">
        <title>Whole genome sequence of Jiella sp. CQZ9-1.</title>
        <authorList>
            <person name="Tuo L."/>
        </authorList>
    </citation>
    <scope>NUCLEOTIDE SEQUENCE</scope>
    <source>
        <strain evidence="2">CQZ9-1</strain>
    </source>
</reference>
<evidence type="ECO:0000256" key="1">
    <source>
        <dbReference type="SAM" id="Phobius"/>
    </source>
</evidence>
<keyword evidence="1" id="KW-0472">Membrane</keyword>
<feature type="transmembrane region" description="Helical" evidence="1">
    <location>
        <begin position="6"/>
        <end position="27"/>
    </location>
</feature>
<protein>
    <submittedName>
        <fullName evidence="2">DUF1761 domain-containing protein</fullName>
    </submittedName>
</protein>
<dbReference type="RefSeq" id="WP_207259178.1">
    <property type="nucleotide sequence ID" value="NZ_JAFMPP010000019.1"/>
</dbReference>
<evidence type="ECO:0000313" key="2">
    <source>
        <dbReference type="EMBL" id="MBO0664258.1"/>
    </source>
</evidence>
<organism evidence="2 3">
    <name type="scientific">Jiella flava</name>
    <dbReference type="NCBI Taxonomy" id="2816857"/>
    <lineage>
        <taxon>Bacteria</taxon>
        <taxon>Pseudomonadati</taxon>
        <taxon>Pseudomonadota</taxon>
        <taxon>Alphaproteobacteria</taxon>
        <taxon>Hyphomicrobiales</taxon>
        <taxon>Aurantimonadaceae</taxon>
        <taxon>Jiella</taxon>
    </lineage>
</organism>
<keyword evidence="1" id="KW-0812">Transmembrane</keyword>
<dbReference type="InterPro" id="IPR013879">
    <property type="entry name" value="DUF1761"/>
</dbReference>
<feature type="transmembrane region" description="Helical" evidence="1">
    <location>
        <begin position="110"/>
        <end position="131"/>
    </location>
</feature>
<feature type="transmembrane region" description="Helical" evidence="1">
    <location>
        <begin position="80"/>
        <end position="98"/>
    </location>
</feature>
<evidence type="ECO:0000313" key="3">
    <source>
        <dbReference type="Proteomes" id="UP000664122"/>
    </source>
</evidence>
<dbReference type="AlphaFoldDB" id="A0A939G2A5"/>
<accession>A0A939G2A5</accession>
<keyword evidence="1" id="KW-1133">Transmembrane helix</keyword>
<comment type="caution">
    <text evidence="2">The sequence shown here is derived from an EMBL/GenBank/DDBJ whole genome shotgun (WGS) entry which is preliminary data.</text>
</comment>
<gene>
    <name evidence="2" type="ORF">J1C48_16885</name>
</gene>
<feature type="transmembrane region" description="Helical" evidence="1">
    <location>
        <begin position="48"/>
        <end position="68"/>
    </location>
</feature>
<dbReference type="Pfam" id="PF08570">
    <property type="entry name" value="DUF1761"/>
    <property type="match status" value="1"/>
</dbReference>
<dbReference type="EMBL" id="JAFMPP010000019">
    <property type="protein sequence ID" value="MBO0664258.1"/>
    <property type="molecule type" value="Genomic_DNA"/>
</dbReference>
<dbReference type="Proteomes" id="UP000664122">
    <property type="component" value="Unassembled WGS sequence"/>
</dbReference>
<name>A0A939G2A5_9HYPH</name>